<gene>
    <name evidence="8" type="primary">add</name>
    <name evidence="8" type="ORF">WI372_08230</name>
</gene>
<evidence type="ECO:0000313" key="8">
    <source>
        <dbReference type="EMBL" id="MEK9500960.1"/>
    </source>
</evidence>
<evidence type="ECO:0000256" key="5">
    <source>
        <dbReference type="ARBA" id="ARBA00022801"/>
    </source>
</evidence>
<dbReference type="Pfam" id="PF00962">
    <property type="entry name" value="A_deaminase"/>
    <property type="match status" value="1"/>
</dbReference>
<organism evidence="8 9">
    <name type="scientific">Gaopeijia maritima</name>
    <dbReference type="NCBI Taxonomy" id="3119007"/>
    <lineage>
        <taxon>Bacteria</taxon>
        <taxon>Pseudomonadati</taxon>
        <taxon>Gemmatimonadota</taxon>
        <taxon>Longimicrobiia</taxon>
        <taxon>Gaopeijiales</taxon>
        <taxon>Gaopeijiaceae</taxon>
        <taxon>Gaopeijia</taxon>
    </lineage>
</organism>
<comment type="similarity">
    <text evidence="2">Belongs to the metallo-dependent hydrolases superfamily. Adenosine and AMP deaminases family.</text>
</comment>
<dbReference type="Proteomes" id="UP001484239">
    <property type="component" value="Unassembled WGS sequence"/>
</dbReference>
<keyword evidence="4" id="KW-0479">Metal-binding</keyword>
<dbReference type="CDD" id="cd01320">
    <property type="entry name" value="ADA"/>
    <property type="match status" value="1"/>
</dbReference>
<keyword evidence="9" id="KW-1185">Reference proteome</keyword>
<name>A0ABU9EBM6_9BACT</name>
<accession>A0ABU9EBM6</accession>
<keyword evidence="5 8" id="KW-0378">Hydrolase</keyword>
<dbReference type="SUPFAM" id="SSF51556">
    <property type="entry name" value="Metallo-dependent hydrolases"/>
    <property type="match status" value="1"/>
</dbReference>
<keyword evidence="6" id="KW-0862">Zinc</keyword>
<evidence type="ECO:0000313" key="9">
    <source>
        <dbReference type="Proteomes" id="UP001484239"/>
    </source>
</evidence>
<dbReference type="EMBL" id="JBBHLI010000004">
    <property type="protein sequence ID" value="MEK9500960.1"/>
    <property type="molecule type" value="Genomic_DNA"/>
</dbReference>
<dbReference type="Gene3D" id="3.20.20.140">
    <property type="entry name" value="Metal-dependent hydrolases"/>
    <property type="match status" value="1"/>
</dbReference>
<evidence type="ECO:0000256" key="6">
    <source>
        <dbReference type="ARBA" id="ARBA00022833"/>
    </source>
</evidence>
<sequence length="358" mass="39019">MSGSTGSPASPSEGDVSRAGVLALPKAELHVHLDGSIRPATMLELAEEAGVAMPASDADSLAEVMRADDSDDLVAYLKAFATTLSVMQTASQLERVAYELAVDHAAENVKWVEVRFSPWLNTQGGLSMEEVMDSVLAGLRRAEAEADVRTGVIVCALRHLHPDISMALAELAVAYRDRGVVAVDLAAAEAGNPAALHAEAFRYAAEHDLSRTVHAGEAFGPPSIRQALLDCDAHRIGHGTRLQEDESLERYVRDHRIPLEICLTSNVQTRVARTFAEHPVRRYFDRGIPLTLCTDNRLVSGTTVTDEYLLAHEHLGFTMAELEQVARMGFEAAFLPWPEKREMVERSFGQGSRQGRIA</sequence>
<dbReference type="InterPro" id="IPR006330">
    <property type="entry name" value="Ado/ade_deaminase"/>
</dbReference>
<proteinExistence type="inferred from homology"/>
<evidence type="ECO:0000256" key="4">
    <source>
        <dbReference type="ARBA" id="ARBA00022723"/>
    </source>
</evidence>
<evidence type="ECO:0000259" key="7">
    <source>
        <dbReference type="Pfam" id="PF00962"/>
    </source>
</evidence>
<dbReference type="NCBIfam" id="TIGR01430">
    <property type="entry name" value="aden_deam"/>
    <property type="match status" value="1"/>
</dbReference>
<dbReference type="GO" id="GO:0016787">
    <property type="term" value="F:hydrolase activity"/>
    <property type="evidence" value="ECO:0007669"/>
    <property type="project" value="UniProtKB-KW"/>
</dbReference>
<feature type="domain" description="Adenosine deaminase" evidence="7">
    <location>
        <begin position="25"/>
        <end position="345"/>
    </location>
</feature>
<dbReference type="InterPro" id="IPR001365">
    <property type="entry name" value="A_deaminase_dom"/>
</dbReference>
<dbReference type="InterPro" id="IPR032466">
    <property type="entry name" value="Metal_Hydrolase"/>
</dbReference>
<dbReference type="EC" id="3.5.4.4" evidence="3"/>
<comment type="caution">
    <text evidence="8">The sequence shown here is derived from an EMBL/GenBank/DDBJ whole genome shotgun (WGS) entry which is preliminary data.</text>
</comment>
<dbReference type="RefSeq" id="WP_405276884.1">
    <property type="nucleotide sequence ID" value="NZ_CP144380.1"/>
</dbReference>
<evidence type="ECO:0000256" key="3">
    <source>
        <dbReference type="ARBA" id="ARBA00012784"/>
    </source>
</evidence>
<dbReference type="PANTHER" id="PTHR11409:SF43">
    <property type="entry name" value="ADENOSINE DEAMINASE"/>
    <property type="match status" value="1"/>
</dbReference>
<comment type="cofactor">
    <cofactor evidence="1">
        <name>Zn(2+)</name>
        <dbReference type="ChEBI" id="CHEBI:29105"/>
    </cofactor>
</comment>
<evidence type="ECO:0000256" key="2">
    <source>
        <dbReference type="ARBA" id="ARBA00006676"/>
    </source>
</evidence>
<reference evidence="8 9" key="1">
    <citation type="submission" date="2024-02" db="EMBL/GenBank/DDBJ databases">
        <title>A novel Gemmatimonadota bacterium.</title>
        <authorList>
            <person name="Du Z.-J."/>
            <person name="Ye Y.-Q."/>
        </authorList>
    </citation>
    <scope>NUCLEOTIDE SEQUENCE [LARGE SCALE GENOMIC DNA]</scope>
    <source>
        <strain evidence="8 9">DH-20</strain>
    </source>
</reference>
<dbReference type="PANTHER" id="PTHR11409">
    <property type="entry name" value="ADENOSINE DEAMINASE"/>
    <property type="match status" value="1"/>
</dbReference>
<evidence type="ECO:0000256" key="1">
    <source>
        <dbReference type="ARBA" id="ARBA00001947"/>
    </source>
</evidence>
<protein>
    <recommendedName>
        <fullName evidence="3">adenosine deaminase</fullName>
        <ecNumber evidence="3">3.5.4.4</ecNumber>
    </recommendedName>
</protein>